<protein>
    <submittedName>
        <fullName evidence="2">Uncharacterized protein</fullName>
    </submittedName>
</protein>
<accession>A0A7S3YCM5</accession>
<reference evidence="2" key="1">
    <citation type="submission" date="2021-01" db="EMBL/GenBank/DDBJ databases">
        <authorList>
            <person name="Corre E."/>
            <person name="Pelletier E."/>
            <person name="Niang G."/>
            <person name="Scheremetjew M."/>
            <person name="Finn R."/>
            <person name="Kale V."/>
            <person name="Holt S."/>
            <person name="Cochrane G."/>
            <person name="Meng A."/>
            <person name="Brown T."/>
            <person name="Cohen L."/>
        </authorList>
    </citation>
    <scope>NUCLEOTIDE SEQUENCE</scope>
    <source>
        <strain evidence="2">CCCM811</strain>
    </source>
</reference>
<feature type="region of interest" description="Disordered" evidence="1">
    <location>
        <begin position="1"/>
        <end position="75"/>
    </location>
</feature>
<sequence length="219" mass="24512">MVITRDPVGECSRMQLGEDPPSHQGISTSARLAREELPASSDSKAKAKPRKGPSRQRHGKSKGRKNAVSSSAPWRERHVLVQANMDHWAKSPAVDSQMSLPRLRLARQLLPPATVPKQAEGEQKVSTESGFAYARDDLWRVMSTYPIWEEGFSVYATVMSPGLAVLETRIYDPDPHAPKKKPPVRRRRRGPTGRSQKGTNSDSKRRSKKDSGGRRKKRK</sequence>
<dbReference type="AlphaFoldDB" id="A0A7S3YCM5"/>
<feature type="region of interest" description="Disordered" evidence="1">
    <location>
        <begin position="171"/>
        <end position="219"/>
    </location>
</feature>
<feature type="compositionally biased region" description="Basic residues" evidence="1">
    <location>
        <begin position="178"/>
        <end position="191"/>
    </location>
</feature>
<name>A0A7S3YCM5_9EUKA</name>
<dbReference type="EMBL" id="HBIV01003658">
    <property type="protein sequence ID" value="CAE0647594.1"/>
    <property type="molecule type" value="Transcribed_RNA"/>
</dbReference>
<gene>
    <name evidence="2" type="ORF">LGLO00237_LOCUS2527</name>
</gene>
<organism evidence="2">
    <name type="scientific">Lotharella globosa</name>
    <dbReference type="NCBI Taxonomy" id="91324"/>
    <lineage>
        <taxon>Eukaryota</taxon>
        <taxon>Sar</taxon>
        <taxon>Rhizaria</taxon>
        <taxon>Cercozoa</taxon>
        <taxon>Chlorarachniophyceae</taxon>
        <taxon>Lotharella</taxon>
    </lineage>
</organism>
<evidence type="ECO:0000256" key="1">
    <source>
        <dbReference type="SAM" id="MobiDB-lite"/>
    </source>
</evidence>
<evidence type="ECO:0000313" key="2">
    <source>
        <dbReference type="EMBL" id="CAE0647594.1"/>
    </source>
</evidence>
<feature type="compositionally biased region" description="Basic residues" evidence="1">
    <location>
        <begin position="46"/>
        <end position="65"/>
    </location>
</feature>
<proteinExistence type="predicted"/>